<dbReference type="AlphaFoldDB" id="A0A482PLN9"/>
<dbReference type="InterPro" id="IPR010843">
    <property type="entry name" value="Uncharacterised_AroM"/>
</dbReference>
<dbReference type="Pfam" id="PF07302">
    <property type="entry name" value="AroM"/>
    <property type="match status" value="1"/>
</dbReference>
<reference evidence="1" key="1">
    <citation type="submission" date="2019-03" db="EMBL/GenBank/DDBJ databases">
        <title>Complete genome sequence of enteropathogenic Citrobacter rodentium strain DBS100.</title>
        <authorList>
            <person name="Popov G."/>
            <person name="Fiebig A."/>
            <person name="Shideler S."/>
            <person name="Coombes B."/>
            <person name="Savchenko A."/>
        </authorList>
    </citation>
    <scope>NUCLEOTIDE SEQUENCE</scope>
    <source>
        <strain evidence="1">DBS100</strain>
    </source>
</reference>
<dbReference type="RefSeq" id="WP_012904791.1">
    <property type="nucleotide sequence ID" value="NZ_CAJTBI010000013.1"/>
</dbReference>
<evidence type="ECO:0000313" key="1">
    <source>
        <dbReference type="EMBL" id="QBY31661.1"/>
    </source>
</evidence>
<dbReference type="GO" id="GO:0016855">
    <property type="term" value="F:racemase and epimerase activity, acting on amino acids and derivatives"/>
    <property type="evidence" value="ECO:0007669"/>
    <property type="project" value="InterPro"/>
</dbReference>
<dbReference type="Gene3D" id="3.40.50.1860">
    <property type="match status" value="1"/>
</dbReference>
<accession>A0A482PLN9</accession>
<name>A0A482PLN9_CITRO</name>
<proteinExistence type="predicted"/>
<protein>
    <submittedName>
        <fullName evidence="1">AroM family protein</fullName>
    </submittedName>
</protein>
<dbReference type="OMA" id="LDCMGYT"/>
<gene>
    <name evidence="1" type="ORF">E2R62_24445</name>
</gene>
<dbReference type="InterPro" id="IPR001920">
    <property type="entry name" value="Asp/Glu_race"/>
</dbReference>
<dbReference type="NCBIfam" id="NF007788">
    <property type="entry name" value="PRK10481.1"/>
    <property type="match status" value="1"/>
</dbReference>
<dbReference type="EMBL" id="CP038008">
    <property type="protein sequence ID" value="QBY31661.1"/>
    <property type="molecule type" value="Genomic_DNA"/>
</dbReference>
<sequence>MSASLAILTIGVVPTSEVLPLLTEYIDEQHITHHSLLGKMSREDVLADYALEAGEEPLLTLLNDNELAFVSKKKVERDLQSIIEVLDNQGYDVILLMSTANIQNMTARNSILLEPRRIIPPLVASIVEGHQVGVIVPLVELMPTQAEKWQVLPSPPVYALANPVHGSAQQLIDAGKELLEQGADVIMLDCLGFHQYHRDVLQKALDVPVLLSNVLIARLAAELLV</sequence>
<organism evidence="1">
    <name type="scientific">Citrobacter rodentium</name>
    <dbReference type="NCBI Taxonomy" id="67825"/>
    <lineage>
        <taxon>Bacteria</taxon>
        <taxon>Pseudomonadati</taxon>
        <taxon>Pseudomonadota</taxon>
        <taxon>Gammaproteobacteria</taxon>
        <taxon>Enterobacterales</taxon>
        <taxon>Enterobacteriaceae</taxon>
        <taxon>Citrobacter</taxon>
    </lineage>
</organism>